<dbReference type="Pfam" id="PF01063">
    <property type="entry name" value="Aminotran_4"/>
    <property type="match status" value="1"/>
</dbReference>
<evidence type="ECO:0000313" key="7">
    <source>
        <dbReference type="Proteomes" id="UP000660024"/>
    </source>
</evidence>
<dbReference type="InterPro" id="IPR018300">
    <property type="entry name" value="Aminotrans_IV_CS"/>
</dbReference>
<keyword evidence="6" id="KW-0032">Aminotransferase</keyword>
<comment type="similarity">
    <text evidence="2 4">Belongs to the class-IV pyridoxal-phosphate-dependent aminotransferase family.</text>
</comment>
<evidence type="ECO:0000256" key="1">
    <source>
        <dbReference type="ARBA" id="ARBA00001933"/>
    </source>
</evidence>
<dbReference type="GO" id="GO:0008483">
    <property type="term" value="F:transaminase activity"/>
    <property type="evidence" value="ECO:0007669"/>
    <property type="project" value="UniProtKB-KW"/>
</dbReference>
<comment type="caution">
    <text evidence="6">The sequence shown here is derived from an EMBL/GenBank/DDBJ whole genome shotgun (WGS) entry which is preliminary data.</text>
</comment>
<evidence type="ECO:0000313" key="6">
    <source>
        <dbReference type="EMBL" id="MBK0382826.1"/>
    </source>
</evidence>
<proteinExistence type="inferred from homology"/>
<reference evidence="6 7" key="1">
    <citation type="submission" date="2020-12" db="EMBL/GenBank/DDBJ databases">
        <title>Bacterial novel species Pedobacter sp. SD-b isolated from soil.</title>
        <authorList>
            <person name="Jung H.-Y."/>
        </authorList>
    </citation>
    <scope>NUCLEOTIDE SEQUENCE [LARGE SCALE GENOMIC DNA]</scope>
    <source>
        <strain evidence="6 7">SD-b</strain>
    </source>
</reference>
<comment type="cofactor">
    <cofactor evidence="1 5">
        <name>pyridoxal 5'-phosphate</name>
        <dbReference type="ChEBI" id="CHEBI:597326"/>
    </cofactor>
</comment>
<evidence type="ECO:0000256" key="5">
    <source>
        <dbReference type="RuleBase" id="RU004516"/>
    </source>
</evidence>
<evidence type="ECO:0000256" key="4">
    <source>
        <dbReference type="RuleBase" id="RU004106"/>
    </source>
</evidence>
<sequence>MKLSKSNIIYIDGSFKNDAENSMDYKSQTTQYGYGAFEGLRSYTTGNGTKIFKAKEHFERLKKSCEKISISFNWDTQSLIKDAYKLLEENNLQNAYIRPFVFTDEGMDMVSDTKSHILMMAWEWDSFYGGDLLKTCISTYEKTNPKAAPVDVKITGNYLNSVLAITEAKSRGFDEAILLDMNGFIAESTSANVFIEKDGVLYTPQKGNIMAGITRKTVIQIAEQLDIEVIEKNITTDEFKNADAAFLCGTAVEIIGLKSIDDHGYPLAFADSIGSSIQRVYKSLVLDKLSFEVII</sequence>
<dbReference type="InterPro" id="IPR050571">
    <property type="entry name" value="Class-IV_PLP-Dep_Aminotrnsfr"/>
</dbReference>
<dbReference type="Gene3D" id="3.20.10.10">
    <property type="entry name" value="D-amino Acid Aminotransferase, subunit A, domain 2"/>
    <property type="match status" value="1"/>
</dbReference>
<evidence type="ECO:0000256" key="2">
    <source>
        <dbReference type="ARBA" id="ARBA00009320"/>
    </source>
</evidence>
<evidence type="ECO:0000256" key="3">
    <source>
        <dbReference type="ARBA" id="ARBA00022898"/>
    </source>
</evidence>
<dbReference type="InterPro" id="IPR036038">
    <property type="entry name" value="Aminotransferase-like"/>
</dbReference>
<dbReference type="Gene3D" id="3.30.470.10">
    <property type="match status" value="1"/>
</dbReference>
<protein>
    <submittedName>
        <fullName evidence="6">Aminotransferase class IV</fullName>
    </submittedName>
</protein>
<keyword evidence="7" id="KW-1185">Reference proteome</keyword>
<dbReference type="PANTHER" id="PTHR42743">
    <property type="entry name" value="AMINO-ACID AMINOTRANSFERASE"/>
    <property type="match status" value="1"/>
</dbReference>
<accession>A0ABS1BKG4</accession>
<dbReference type="CDD" id="cd00449">
    <property type="entry name" value="PLPDE_IV"/>
    <property type="match status" value="1"/>
</dbReference>
<dbReference type="InterPro" id="IPR001544">
    <property type="entry name" value="Aminotrans_IV"/>
</dbReference>
<name>A0ABS1BKG4_9SPHI</name>
<dbReference type="PANTHER" id="PTHR42743:SF5">
    <property type="entry name" value="AMINODEOXYCHORISMATE LYASE"/>
    <property type="match status" value="1"/>
</dbReference>
<dbReference type="InterPro" id="IPR043131">
    <property type="entry name" value="BCAT-like_N"/>
</dbReference>
<gene>
    <name evidence="6" type="ORF">I5M32_07620</name>
</gene>
<dbReference type="Proteomes" id="UP000660024">
    <property type="component" value="Unassembled WGS sequence"/>
</dbReference>
<dbReference type="InterPro" id="IPR043132">
    <property type="entry name" value="BCAT-like_C"/>
</dbReference>
<dbReference type="PROSITE" id="PS00770">
    <property type="entry name" value="AA_TRANSFER_CLASS_4"/>
    <property type="match status" value="1"/>
</dbReference>
<keyword evidence="3 5" id="KW-0663">Pyridoxal phosphate</keyword>
<dbReference type="EMBL" id="JAEHFY010000009">
    <property type="protein sequence ID" value="MBK0382826.1"/>
    <property type="molecule type" value="Genomic_DNA"/>
</dbReference>
<organism evidence="6 7">
    <name type="scientific">Pedobacter segetis</name>
    <dbReference type="NCBI Taxonomy" id="2793069"/>
    <lineage>
        <taxon>Bacteria</taxon>
        <taxon>Pseudomonadati</taxon>
        <taxon>Bacteroidota</taxon>
        <taxon>Sphingobacteriia</taxon>
        <taxon>Sphingobacteriales</taxon>
        <taxon>Sphingobacteriaceae</taxon>
        <taxon>Pedobacter</taxon>
    </lineage>
</organism>
<keyword evidence="6" id="KW-0808">Transferase</keyword>
<dbReference type="RefSeq" id="WP_200585609.1">
    <property type="nucleotide sequence ID" value="NZ_JAEHFY010000009.1"/>
</dbReference>
<dbReference type="SUPFAM" id="SSF56752">
    <property type="entry name" value="D-aminoacid aminotransferase-like PLP-dependent enzymes"/>
    <property type="match status" value="1"/>
</dbReference>